<keyword evidence="2 6" id="KW-0238">DNA-binding</keyword>
<dbReference type="KEGG" id="paun:MJA45_15730"/>
<keyword evidence="3" id="KW-0804">Transcription</keyword>
<dbReference type="SUPFAM" id="SSF100950">
    <property type="entry name" value="NagB/RpiA/CoA transferase-like"/>
    <property type="match status" value="1"/>
</dbReference>
<dbReference type="Proteomes" id="UP001305702">
    <property type="component" value="Chromosome"/>
</dbReference>
<dbReference type="InterPro" id="IPR036390">
    <property type="entry name" value="WH_DNA-bd_sf"/>
</dbReference>
<feature type="domain" description="HTH arsR-type" evidence="4">
    <location>
        <begin position="1"/>
        <end position="84"/>
    </location>
</feature>
<dbReference type="EMBL" id="CP130318">
    <property type="protein sequence ID" value="WNQ09097.1"/>
    <property type="molecule type" value="Genomic_DNA"/>
</dbReference>
<evidence type="ECO:0000256" key="1">
    <source>
        <dbReference type="ARBA" id="ARBA00023015"/>
    </source>
</evidence>
<dbReference type="AlphaFoldDB" id="A0AA96L8R5"/>
<evidence type="ECO:0000259" key="5">
    <source>
        <dbReference type="PROSITE" id="PS51000"/>
    </source>
</evidence>
<sequence>MIVVQRRNKIKEILFQERSVKVSDLVKEFQVSEETIRRDLNRLEEEGLIVKNYGGAILADELQVAMTQIPPLKQRQFEHFEEKDAIGRKAAELVGEGQIVILDSGSTTWCAARHLKPIPQLMIITNGLNIAEECSTSDEASIYLIGGKLIKKSMSLVGPQAEVEMQKYNAHYVFLGTSGISMKKGFTSSDLYEAEIKRAMISTGQKVVILADHSKFHRQALLSFSSFADVDILITSDLTDPEILREIESFGVTVVAVPVKKNEMAE</sequence>
<dbReference type="InterPro" id="IPR036388">
    <property type="entry name" value="WH-like_DNA-bd_sf"/>
</dbReference>
<dbReference type="Gene3D" id="1.10.10.10">
    <property type="entry name" value="Winged helix-like DNA-binding domain superfamily/Winged helix DNA-binding domain"/>
    <property type="match status" value="1"/>
</dbReference>
<keyword evidence="7" id="KW-1185">Reference proteome</keyword>
<dbReference type="GO" id="GO:0003677">
    <property type="term" value="F:DNA binding"/>
    <property type="evidence" value="ECO:0007669"/>
    <property type="project" value="UniProtKB-KW"/>
</dbReference>
<evidence type="ECO:0000259" key="4">
    <source>
        <dbReference type="PROSITE" id="PS50987"/>
    </source>
</evidence>
<dbReference type="InterPro" id="IPR001845">
    <property type="entry name" value="HTH_ArsR_DNA-bd_dom"/>
</dbReference>
<dbReference type="RefSeq" id="WP_315602864.1">
    <property type="nucleotide sequence ID" value="NZ_CP130318.1"/>
</dbReference>
<dbReference type="SUPFAM" id="SSF46785">
    <property type="entry name" value="Winged helix' DNA-binding domain"/>
    <property type="match status" value="1"/>
</dbReference>
<feature type="domain" description="HTH deoR-type" evidence="5">
    <location>
        <begin position="3"/>
        <end position="58"/>
    </location>
</feature>
<dbReference type="InterPro" id="IPR050313">
    <property type="entry name" value="Carb_Metab_HTH_regulators"/>
</dbReference>
<dbReference type="PANTHER" id="PTHR30363:SF44">
    <property type="entry name" value="AGA OPERON TRANSCRIPTIONAL REPRESSOR-RELATED"/>
    <property type="match status" value="1"/>
</dbReference>
<dbReference type="PROSITE" id="PS51000">
    <property type="entry name" value="HTH_DEOR_2"/>
    <property type="match status" value="1"/>
</dbReference>
<evidence type="ECO:0000313" key="7">
    <source>
        <dbReference type="Proteomes" id="UP001305702"/>
    </source>
</evidence>
<protein>
    <submittedName>
        <fullName evidence="6">DeoR/GlpR family DNA-binding transcription regulator</fullName>
    </submittedName>
</protein>
<dbReference type="GO" id="GO:0003700">
    <property type="term" value="F:DNA-binding transcription factor activity"/>
    <property type="evidence" value="ECO:0007669"/>
    <property type="project" value="InterPro"/>
</dbReference>
<dbReference type="InterPro" id="IPR014036">
    <property type="entry name" value="DeoR-like_C"/>
</dbReference>
<dbReference type="SMART" id="SM01134">
    <property type="entry name" value="DeoRC"/>
    <property type="match status" value="1"/>
</dbReference>
<proteinExistence type="predicted"/>
<dbReference type="InterPro" id="IPR018356">
    <property type="entry name" value="Tscrpt_reg_HTH_DeoR_CS"/>
</dbReference>
<evidence type="ECO:0000313" key="6">
    <source>
        <dbReference type="EMBL" id="WNQ09097.1"/>
    </source>
</evidence>
<name>A0AA96L8R5_9BACL</name>
<dbReference type="InterPro" id="IPR037171">
    <property type="entry name" value="NagB/RpiA_transferase-like"/>
</dbReference>
<dbReference type="Pfam" id="PF08220">
    <property type="entry name" value="HTH_DeoR"/>
    <property type="match status" value="1"/>
</dbReference>
<gene>
    <name evidence="6" type="ORF">MJA45_15730</name>
</gene>
<reference evidence="6 7" key="1">
    <citation type="submission" date="2022-02" db="EMBL/GenBank/DDBJ databases">
        <title>Paenibacillus sp. MBLB1776 Whole Genome Shotgun Sequencing.</title>
        <authorList>
            <person name="Hwang C.Y."/>
            <person name="Cho E.-S."/>
            <person name="Seo M.-J."/>
        </authorList>
    </citation>
    <scope>NUCLEOTIDE SEQUENCE [LARGE SCALE GENOMIC DNA]</scope>
    <source>
        <strain evidence="6 7">MBLB1776</strain>
    </source>
</reference>
<dbReference type="PROSITE" id="PS00894">
    <property type="entry name" value="HTH_DEOR_1"/>
    <property type="match status" value="1"/>
</dbReference>
<dbReference type="InterPro" id="IPR001034">
    <property type="entry name" value="DeoR_HTH"/>
</dbReference>
<organism evidence="6 7">
    <name type="scientific">Paenibacillus aurantius</name>
    <dbReference type="NCBI Taxonomy" id="2918900"/>
    <lineage>
        <taxon>Bacteria</taxon>
        <taxon>Bacillati</taxon>
        <taxon>Bacillota</taxon>
        <taxon>Bacilli</taxon>
        <taxon>Bacillales</taxon>
        <taxon>Paenibacillaceae</taxon>
        <taxon>Paenibacillus</taxon>
    </lineage>
</organism>
<dbReference type="PROSITE" id="PS50987">
    <property type="entry name" value="HTH_ARSR_2"/>
    <property type="match status" value="1"/>
</dbReference>
<evidence type="ECO:0000256" key="3">
    <source>
        <dbReference type="ARBA" id="ARBA00023163"/>
    </source>
</evidence>
<dbReference type="SMART" id="SM00420">
    <property type="entry name" value="HTH_DEOR"/>
    <property type="match status" value="1"/>
</dbReference>
<evidence type="ECO:0000256" key="2">
    <source>
        <dbReference type="ARBA" id="ARBA00023125"/>
    </source>
</evidence>
<keyword evidence="1" id="KW-0805">Transcription regulation</keyword>
<dbReference type="PRINTS" id="PR00037">
    <property type="entry name" value="HTHLACR"/>
</dbReference>
<dbReference type="PANTHER" id="PTHR30363">
    <property type="entry name" value="HTH-TYPE TRANSCRIPTIONAL REGULATOR SRLR-RELATED"/>
    <property type="match status" value="1"/>
</dbReference>
<accession>A0AA96L8R5</accession>
<dbReference type="Gene3D" id="3.40.50.1360">
    <property type="match status" value="1"/>
</dbReference>
<dbReference type="Pfam" id="PF00455">
    <property type="entry name" value="DeoRC"/>
    <property type="match status" value="1"/>
</dbReference>